<dbReference type="InterPro" id="IPR023198">
    <property type="entry name" value="PGP-like_dom2"/>
</dbReference>
<dbReference type="PRINTS" id="PR00413">
    <property type="entry name" value="HADHALOGNASE"/>
</dbReference>
<dbReference type="SUPFAM" id="SSF56784">
    <property type="entry name" value="HAD-like"/>
    <property type="match status" value="1"/>
</dbReference>
<protein>
    <recommendedName>
        <fullName evidence="3">HAD family hydrolase</fullName>
    </recommendedName>
</protein>
<dbReference type="GO" id="GO:0008967">
    <property type="term" value="F:phosphoglycolate phosphatase activity"/>
    <property type="evidence" value="ECO:0007669"/>
    <property type="project" value="TreeGrafter"/>
</dbReference>
<dbReference type="InterPro" id="IPR050155">
    <property type="entry name" value="HAD-like_hydrolase_sf"/>
</dbReference>
<dbReference type="Proteomes" id="UP000228920">
    <property type="component" value="Unassembled WGS sequence"/>
</dbReference>
<reference evidence="2" key="1">
    <citation type="submission" date="2017-09" db="EMBL/GenBank/DDBJ databases">
        <title>Depth-based differentiation of microbial function through sediment-hosted aquifers and enrichment of novel symbionts in the deep terrestrial subsurface.</title>
        <authorList>
            <person name="Probst A.J."/>
            <person name="Ladd B."/>
            <person name="Jarett J.K."/>
            <person name="Geller-Mcgrath D.E."/>
            <person name="Sieber C.M.K."/>
            <person name="Emerson J.B."/>
            <person name="Anantharaman K."/>
            <person name="Thomas B.C."/>
            <person name="Malmstrom R."/>
            <person name="Stieglmeier M."/>
            <person name="Klingl A."/>
            <person name="Woyke T."/>
            <person name="Ryan C.M."/>
            <person name="Banfield J.F."/>
        </authorList>
    </citation>
    <scope>NUCLEOTIDE SEQUENCE [LARGE SCALE GENOMIC DNA]</scope>
</reference>
<dbReference type="PANTHER" id="PTHR43434">
    <property type="entry name" value="PHOSPHOGLYCOLATE PHOSPHATASE"/>
    <property type="match status" value="1"/>
</dbReference>
<evidence type="ECO:0008006" key="3">
    <source>
        <dbReference type="Google" id="ProtNLM"/>
    </source>
</evidence>
<dbReference type="EMBL" id="PFNL01000131">
    <property type="protein sequence ID" value="PIZ45546.1"/>
    <property type="molecule type" value="Genomic_DNA"/>
</dbReference>
<sequence length="234" mass="26638">MMSRMNSHRLQLMFRDLKNRETIHRMIKAILFDFDGTIAPTLSCWRKAYERVFLDHGIQFSNDGLSRYLFCNEERLDAQNAENVPGFSDRVYEFVTPCILTTPVTPLLIETILTAQSLRFGIASNSRSALVKEYLRIHHIEEYFKIVVGAEGDIPCKPDPAMLHIAMNALEVTATETLFVGDALTDMAAGRNAGVETLLFKHPQNDAFNNFCEKRRDQSNNIVSFDQLSTHGYV</sequence>
<name>A0A2M7THG9_UNCKA</name>
<dbReference type="GO" id="GO:0005829">
    <property type="term" value="C:cytosol"/>
    <property type="evidence" value="ECO:0007669"/>
    <property type="project" value="TreeGrafter"/>
</dbReference>
<gene>
    <name evidence="1" type="ORF">COY32_05020</name>
</gene>
<dbReference type="SFLD" id="SFLDG01129">
    <property type="entry name" value="C1.5:_HAD__Beta-PGM__Phosphata"/>
    <property type="match status" value="1"/>
</dbReference>
<dbReference type="NCBIfam" id="TIGR01509">
    <property type="entry name" value="HAD-SF-IA-v3"/>
    <property type="match status" value="1"/>
</dbReference>
<evidence type="ECO:0000313" key="2">
    <source>
        <dbReference type="Proteomes" id="UP000228920"/>
    </source>
</evidence>
<organism evidence="1 2">
    <name type="scientific">candidate division WWE3 bacterium CG_4_10_14_0_2_um_filter_41_14</name>
    <dbReference type="NCBI Taxonomy" id="1975072"/>
    <lineage>
        <taxon>Bacteria</taxon>
        <taxon>Katanobacteria</taxon>
    </lineage>
</organism>
<dbReference type="PANTHER" id="PTHR43434:SF1">
    <property type="entry name" value="PHOSPHOGLYCOLATE PHOSPHATASE"/>
    <property type="match status" value="1"/>
</dbReference>
<dbReference type="InterPro" id="IPR041492">
    <property type="entry name" value="HAD_2"/>
</dbReference>
<dbReference type="NCBIfam" id="TIGR01549">
    <property type="entry name" value="HAD-SF-IA-v1"/>
    <property type="match status" value="1"/>
</dbReference>
<dbReference type="Gene3D" id="3.40.50.1000">
    <property type="entry name" value="HAD superfamily/HAD-like"/>
    <property type="match status" value="1"/>
</dbReference>
<accession>A0A2M7THG9</accession>
<dbReference type="InterPro" id="IPR023214">
    <property type="entry name" value="HAD_sf"/>
</dbReference>
<dbReference type="Gene3D" id="1.10.150.240">
    <property type="entry name" value="Putative phosphatase, domain 2"/>
    <property type="match status" value="1"/>
</dbReference>
<comment type="caution">
    <text evidence="1">The sequence shown here is derived from an EMBL/GenBank/DDBJ whole genome shotgun (WGS) entry which is preliminary data.</text>
</comment>
<dbReference type="InterPro" id="IPR036412">
    <property type="entry name" value="HAD-like_sf"/>
</dbReference>
<dbReference type="SFLD" id="SFLDS00003">
    <property type="entry name" value="Haloacid_Dehalogenase"/>
    <property type="match status" value="1"/>
</dbReference>
<proteinExistence type="predicted"/>
<dbReference type="GO" id="GO:0006281">
    <property type="term" value="P:DNA repair"/>
    <property type="evidence" value="ECO:0007669"/>
    <property type="project" value="TreeGrafter"/>
</dbReference>
<dbReference type="InterPro" id="IPR006439">
    <property type="entry name" value="HAD-SF_hydro_IA"/>
</dbReference>
<evidence type="ECO:0000313" key="1">
    <source>
        <dbReference type="EMBL" id="PIZ45546.1"/>
    </source>
</evidence>
<dbReference type="Pfam" id="PF13419">
    <property type="entry name" value="HAD_2"/>
    <property type="match status" value="1"/>
</dbReference>
<dbReference type="AlphaFoldDB" id="A0A2M7THG9"/>